<sequence>MNIRHHSFKGKIVFGLLWVFTSLFQIQGWAVPQQEKRLSVSFKNTPLPTAIQTLKTDHGLDFVYVTGLLDGRGNVSVELDQATVPQVLEQVFKNTGISYNIQFGQIVLKNVGAPKPTRQAQPDQPIKVSGGIYDDRNSPLPGVTVYIKGTTTGTFSDMQGRYSIEVPSATDQLVFSFVGFEEQTVMVGNQSTINITLLSTVTDLEEVIITGYGTQKKSDIIGSIASVKGADLAIKANSSFEAGPQGSLQGFPFRRRVVRLVLLRPSRSVVRTLFP</sequence>
<dbReference type="Gene3D" id="3.55.50.30">
    <property type="match status" value="1"/>
</dbReference>
<evidence type="ECO:0000313" key="6">
    <source>
        <dbReference type="Proteomes" id="UP001310022"/>
    </source>
</evidence>
<organism evidence="5 6">
    <name type="scientific">Persicobacter diffluens</name>
    <dbReference type="NCBI Taxonomy" id="981"/>
    <lineage>
        <taxon>Bacteria</taxon>
        <taxon>Pseudomonadati</taxon>
        <taxon>Bacteroidota</taxon>
        <taxon>Cytophagia</taxon>
        <taxon>Cytophagales</taxon>
        <taxon>Persicobacteraceae</taxon>
        <taxon>Persicobacter</taxon>
    </lineage>
</organism>
<keyword evidence="1" id="KW-0813">Transport</keyword>
<evidence type="ECO:0000256" key="2">
    <source>
        <dbReference type="ARBA" id="ARBA00023136"/>
    </source>
</evidence>
<dbReference type="AlphaFoldDB" id="A0AAN5APM1"/>
<comment type="caution">
    <text evidence="5">The sequence shown here is derived from an EMBL/GenBank/DDBJ whole genome shotgun (WGS) entry which is preliminary data.</text>
</comment>
<dbReference type="GO" id="GO:0019867">
    <property type="term" value="C:outer membrane"/>
    <property type="evidence" value="ECO:0007669"/>
    <property type="project" value="InterPro"/>
</dbReference>
<dbReference type="InterPro" id="IPR008969">
    <property type="entry name" value="CarboxyPept-like_regulatory"/>
</dbReference>
<dbReference type="Pfam" id="PF13715">
    <property type="entry name" value="CarbopepD_reg_2"/>
    <property type="match status" value="1"/>
</dbReference>
<accession>A0AAN5APM1</accession>
<keyword evidence="2" id="KW-0472">Membrane</keyword>
<protein>
    <recommendedName>
        <fullName evidence="4">Secretin/TonB short N-terminal domain-containing protein</fullName>
    </recommendedName>
</protein>
<keyword evidence="6" id="KW-1185">Reference proteome</keyword>
<dbReference type="RefSeq" id="WP_338239533.1">
    <property type="nucleotide sequence ID" value="NZ_BQKE01000005.1"/>
</dbReference>
<feature type="domain" description="Secretin/TonB short N-terminal" evidence="4">
    <location>
        <begin position="61"/>
        <end position="108"/>
    </location>
</feature>
<reference evidence="5 6" key="1">
    <citation type="submission" date="2021-12" db="EMBL/GenBank/DDBJ databases">
        <title>Genome sequencing of bacteria with rrn-lacking chromosome and rrn-plasmid.</title>
        <authorList>
            <person name="Anda M."/>
            <person name="Iwasaki W."/>
        </authorList>
    </citation>
    <scope>NUCLEOTIDE SEQUENCE [LARGE SCALE GENOMIC DNA]</scope>
    <source>
        <strain evidence="5 6">NBRC 15940</strain>
    </source>
</reference>
<keyword evidence="3" id="KW-0998">Cell outer membrane</keyword>
<dbReference type="SUPFAM" id="SSF49464">
    <property type="entry name" value="Carboxypeptidase regulatory domain-like"/>
    <property type="match status" value="1"/>
</dbReference>
<dbReference type="Pfam" id="PF07660">
    <property type="entry name" value="STN"/>
    <property type="match status" value="1"/>
</dbReference>
<gene>
    <name evidence="5" type="ORF">PEDI_50180</name>
</gene>
<dbReference type="Proteomes" id="UP001310022">
    <property type="component" value="Unassembled WGS sequence"/>
</dbReference>
<evidence type="ECO:0000256" key="1">
    <source>
        <dbReference type="ARBA" id="ARBA00022448"/>
    </source>
</evidence>
<evidence type="ECO:0000313" key="5">
    <source>
        <dbReference type="EMBL" id="GJM64466.1"/>
    </source>
</evidence>
<name>A0AAN5APM1_9BACT</name>
<evidence type="ECO:0000256" key="3">
    <source>
        <dbReference type="ARBA" id="ARBA00023237"/>
    </source>
</evidence>
<proteinExistence type="predicted"/>
<dbReference type="InterPro" id="IPR011662">
    <property type="entry name" value="Secretin/TonB_short_N"/>
</dbReference>
<dbReference type="Gene3D" id="2.60.40.1120">
    <property type="entry name" value="Carboxypeptidase-like, regulatory domain"/>
    <property type="match status" value="1"/>
</dbReference>
<evidence type="ECO:0000259" key="4">
    <source>
        <dbReference type="Pfam" id="PF07660"/>
    </source>
</evidence>
<dbReference type="EMBL" id="BQKE01000005">
    <property type="protein sequence ID" value="GJM64466.1"/>
    <property type="molecule type" value="Genomic_DNA"/>
</dbReference>